<dbReference type="EC" id="5.6.2.4" evidence="12"/>
<dbReference type="PANTHER" id="PTHR30580">
    <property type="entry name" value="PRIMOSOMAL PROTEIN N"/>
    <property type="match status" value="1"/>
</dbReference>
<dbReference type="InterPro" id="IPR001650">
    <property type="entry name" value="Helicase_C-like"/>
</dbReference>
<evidence type="ECO:0000256" key="8">
    <source>
        <dbReference type="ARBA" id="ARBA00022840"/>
    </source>
</evidence>
<keyword evidence="8 12" id="KW-0067">ATP-binding</keyword>
<dbReference type="GO" id="GO:0006269">
    <property type="term" value="P:DNA replication, synthesis of primer"/>
    <property type="evidence" value="ECO:0007669"/>
    <property type="project" value="UniProtKB-KW"/>
</dbReference>
<feature type="domain" description="Helicase C-terminal" evidence="14">
    <location>
        <begin position="503"/>
        <end position="661"/>
    </location>
</feature>
<keyword evidence="5 12" id="KW-0378">Hydrolase</keyword>
<keyword evidence="6 12" id="KW-0347">Helicase</keyword>
<dbReference type="InterPro" id="IPR040498">
    <property type="entry name" value="PriA_CRR"/>
</dbReference>
<dbReference type="SMART" id="SM00490">
    <property type="entry name" value="HELICc"/>
    <property type="match status" value="1"/>
</dbReference>
<dbReference type="Gene3D" id="3.40.50.300">
    <property type="entry name" value="P-loop containing nucleotide triphosphate hydrolases"/>
    <property type="match status" value="2"/>
</dbReference>
<protein>
    <recommendedName>
        <fullName evidence="12">Replication restart protein PriA</fullName>
    </recommendedName>
    <alternativeName>
        <fullName evidence="12">ATP-dependent DNA helicase PriA</fullName>
        <ecNumber evidence="12">5.6.2.4</ecNumber>
    </alternativeName>
    <alternativeName>
        <fullName evidence="12">DNA 3'-5' helicase PriA</fullName>
    </alternativeName>
</protein>
<feature type="domain" description="Helicase ATP-binding" evidence="13">
    <location>
        <begin position="237"/>
        <end position="405"/>
    </location>
</feature>
<evidence type="ECO:0000256" key="1">
    <source>
        <dbReference type="ARBA" id="ARBA00022515"/>
    </source>
</evidence>
<dbReference type="CDD" id="cd18804">
    <property type="entry name" value="SF2_C_priA"/>
    <property type="match status" value="1"/>
</dbReference>
<evidence type="ECO:0000256" key="3">
    <source>
        <dbReference type="ARBA" id="ARBA00022723"/>
    </source>
</evidence>
<dbReference type="EMBL" id="SDIK01000044">
    <property type="protein sequence ID" value="TXJ62083.1"/>
    <property type="molecule type" value="Genomic_DNA"/>
</dbReference>
<dbReference type="GO" id="GO:0005524">
    <property type="term" value="F:ATP binding"/>
    <property type="evidence" value="ECO:0007669"/>
    <property type="project" value="UniProtKB-UniRule"/>
</dbReference>
<evidence type="ECO:0000256" key="9">
    <source>
        <dbReference type="ARBA" id="ARBA00023125"/>
    </source>
</evidence>
<dbReference type="Proteomes" id="UP000321612">
    <property type="component" value="Unassembled WGS sequence"/>
</dbReference>
<dbReference type="InterPro" id="IPR005259">
    <property type="entry name" value="PriA"/>
</dbReference>
<feature type="binding site" evidence="12">
    <location>
        <position position="471"/>
    </location>
    <ligand>
        <name>Zn(2+)</name>
        <dbReference type="ChEBI" id="CHEBI:29105"/>
        <label>1</label>
    </ligand>
</feature>
<keyword evidence="9 12" id="KW-0238">DNA-binding</keyword>
<dbReference type="GO" id="GO:0016887">
    <property type="term" value="F:ATP hydrolysis activity"/>
    <property type="evidence" value="ECO:0007669"/>
    <property type="project" value="RHEA"/>
</dbReference>
<dbReference type="PROSITE" id="PS51194">
    <property type="entry name" value="HELICASE_CTER"/>
    <property type="match status" value="1"/>
</dbReference>
<dbReference type="PANTHER" id="PTHR30580:SF0">
    <property type="entry name" value="PRIMOSOMAL PROTEIN N"/>
    <property type="match status" value="1"/>
</dbReference>
<comment type="subunit">
    <text evidence="12">Component of the replication restart primosome.</text>
</comment>
<dbReference type="PROSITE" id="PS51192">
    <property type="entry name" value="HELICASE_ATP_BIND_1"/>
    <property type="match status" value="1"/>
</dbReference>
<evidence type="ECO:0000259" key="14">
    <source>
        <dbReference type="PROSITE" id="PS51194"/>
    </source>
</evidence>
<comment type="function">
    <text evidence="12">Initiates the restart of stalled replication forks, which reloads the replicative helicase on sites other than the origin of replication. Recognizes and binds to abandoned replication forks and remodels them to uncover a helicase loading site. Promotes assembly of the primosome at these replication forks.</text>
</comment>
<dbReference type="OrthoDB" id="9759544at2"/>
<accession>A0A5C8GJ52</accession>
<dbReference type="Pfam" id="PF00270">
    <property type="entry name" value="DEAD"/>
    <property type="match status" value="1"/>
</dbReference>
<dbReference type="GO" id="GO:0006302">
    <property type="term" value="P:double-strand break repair"/>
    <property type="evidence" value="ECO:0007669"/>
    <property type="project" value="InterPro"/>
</dbReference>
<dbReference type="NCBIfam" id="TIGR00595">
    <property type="entry name" value="priA"/>
    <property type="match status" value="1"/>
</dbReference>
<dbReference type="SUPFAM" id="SSF52540">
    <property type="entry name" value="P-loop containing nucleoside triphosphate hydrolases"/>
    <property type="match status" value="1"/>
</dbReference>
<dbReference type="AlphaFoldDB" id="A0A5C8GJ52"/>
<feature type="binding site" evidence="12">
    <location>
        <position position="508"/>
    </location>
    <ligand>
        <name>Zn(2+)</name>
        <dbReference type="ChEBI" id="CHEBI:29105"/>
        <label>1</label>
    </ligand>
</feature>
<dbReference type="FunFam" id="3.40.50.300:FF:000489">
    <property type="entry name" value="Primosome assembly protein PriA"/>
    <property type="match status" value="1"/>
</dbReference>
<keyword evidence="16" id="KW-1185">Reference proteome</keyword>
<dbReference type="Gene3D" id="3.40.1440.60">
    <property type="entry name" value="PriA, 3(prime) DNA-binding domain"/>
    <property type="match status" value="1"/>
</dbReference>
<comment type="catalytic activity">
    <reaction evidence="12">
        <text>Couples ATP hydrolysis with the unwinding of duplex DNA by translocating in the 3'-5' direction.</text>
        <dbReference type="EC" id="5.6.2.4"/>
    </reaction>
</comment>
<evidence type="ECO:0000256" key="7">
    <source>
        <dbReference type="ARBA" id="ARBA00022833"/>
    </source>
</evidence>
<dbReference type="GO" id="GO:0043138">
    <property type="term" value="F:3'-5' DNA helicase activity"/>
    <property type="evidence" value="ECO:0007669"/>
    <property type="project" value="UniProtKB-EC"/>
</dbReference>
<dbReference type="GO" id="GO:0006310">
    <property type="term" value="P:DNA recombination"/>
    <property type="evidence" value="ECO:0007669"/>
    <property type="project" value="InterPro"/>
</dbReference>
<keyword evidence="1 12" id="KW-0639">Primosome</keyword>
<feature type="binding site" evidence="12">
    <location>
        <position position="511"/>
    </location>
    <ligand>
        <name>Zn(2+)</name>
        <dbReference type="ChEBI" id="CHEBI:29105"/>
        <label>1</label>
    </ligand>
</feature>
<evidence type="ECO:0000256" key="6">
    <source>
        <dbReference type="ARBA" id="ARBA00022806"/>
    </source>
</evidence>
<keyword evidence="3 12" id="KW-0479">Metal-binding</keyword>
<evidence type="ECO:0000259" key="13">
    <source>
        <dbReference type="PROSITE" id="PS51192"/>
    </source>
</evidence>
<evidence type="ECO:0000313" key="15">
    <source>
        <dbReference type="EMBL" id="TXJ62083.1"/>
    </source>
</evidence>
<dbReference type="InterPro" id="IPR042115">
    <property type="entry name" value="PriA_3primeBD_sf"/>
</dbReference>
<comment type="cofactor">
    <cofactor evidence="12">
        <name>Zn(2+)</name>
        <dbReference type="ChEBI" id="CHEBI:29105"/>
    </cofactor>
    <text evidence="12">Binds 2 zinc ions per subunit.</text>
</comment>
<dbReference type="Pfam" id="PF17764">
    <property type="entry name" value="PriA_3primeBD"/>
    <property type="match status" value="1"/>
</dbReference>
<dbReference type="Pfam" id="PF18319">
    <property type="entry name" value="Zn_ribbon_PriA"/>
    <property type="match status" value="1"/>
</dbReference>
<name>A0A5C8GJ52_9BACT</name>
<feature type="binding site" evidence="12">
    <location>
        <position position="477"/>
    </location>
    <ligand>
        <name>Zn(2+)</name>
        <dbReference type="ChEBI" id="CHEBI:29105"/>
        <label>2</label>
    </ligand>
</feature>
<keyword evidence="4 12" id="KW-0547">Nucleotide-binding</keyword>
<dbReference type="InterPro" id="IPR011545">
    <property type="entry name" value="DEAD/DEAH_box_helicase_dom"/>
</dbReference>
<dbReference type="GO" id="GO:1990077">
    <property type="term" value="C:primosome complex"/>
    <property type="evidence" value="ECO:0007669"/>
    <property type="project" value="UniProtKB-UniRule"/>
</dbReference>
<feature type="binding site" evidence="12">
    <location>
        <position position="495"/>
    </location>
    <ligand>
        <name>Zn(2+)</name>
        <dbReference type="ChEBI" id="CHEBI:29105"/>
        <label>2</label>
    </ligand>
</feature>
<dbReference type="GO" id="GO:0008270">
    <property type="term" value="F:zinc ion binding"/>
    <property type="evidence" value="ECO:0007669"/>
    <property type="project" value="UniProtKB-UniRule"/>
</dbReference>
<feature type="binding site" evidence="12">
    <location>
        <position position="480"/>
    </location>
    <ligand>
        <name>Zn(2+)</name>
        <dbReference type="ChEBI" id="CHEBI:29105"/>
        <label>2</label>
    </ligand>
</feature>
<evidence type="ECO:0000256" key="5">
    <source>
        <dbReference type="ARBA" id="ARBA00022801"/>
    </source>
</evidence>
<keyword evidence="2 12" id="KW-0235">DNA replication</keyword>
<dbReference type="RefSeq" id="WP_130830125.1">
    <property type="nucleotide sequence ID" value="NZ_SDIK01000044.1"/>
</dbReference>
<dbReference type="InterPro" id="IPR014001">
    <property type="entry name" value="Helicase_ATP-bd"/>
</dbReference>
<sequence>MKYVEVILPLPLEGTFTYAVPEHLETMAQPGSRVVVPLGKSKKYVGICATLPHEASNLVEGVEYKSLCSVLDTSPILTERQLELWQWIADYYMSPLGDVYKAALPSGLKAEEGYRPKTETYVRLTEDYNDGQAVTHLLEGLKRATKQQKLLLDYLQLAGVSEQPDMRMKEMSLKPVTRDELLNTAHCGQPVLRNLLEKRILTTYKEEVGRLNSTGDYHPEMVKPLNDAQTVAYNAIREQMQSHDVTLLHGVTSSGKTEIYIHLIQKALDEHKQVLYLLPEIALTVQIMERLQRVFGSRLGIYHSRYSDAERVEIWTKQLSDEPYDIILGARSAVFLPFKNPGLVIIDEEHETSFKQQDPAPRYHARSVAIVLAKMFGAKTLLGTATPSVESYHNASRGKYGFVTLNRRYKDIRLPEIEVVDVKDLRRRKMMRGPFSPQLLGAVRAAIQRGEQVILFQNRRGFAPMVECHVCGWVPKCPNCDVSLTYHKNMGQLTCHYCGYTYRVPESCPNCESKEIRNRGYGTEKIEDAIMELFPEARIARMDLDTTRSKNAYERLINDFSSGRTNLLIGTQMISKGLDFDNVSIVGILDADTMLNYPDFRAYEHAFMMMCQVSGRAGRKGKQGKVILQTKNKDLPVIRQVVAHDYQGFFNELIDERKNFHYPPFSRLIYVYLKHRDDNTVNSAALEMGSRLREVFGNRVLGPDKPAVARIKTLHIRKIMLKLETGIDYRLARTYLLRAKEALLRAKRYGALLIYYDIDPQ</sequence>
<comment type="caution">
    <text evidence="15">The sequence shown here is derived from an EMBL/GenBank/DDBJ whole genome shotgun (WGS) entry which is preliminary data.</text>
</comment>
<evidence type="ECO:0000256" key="4">
    <source>
        <dbReference type="ARBA" id="ARBA00022741"/>
    </source>
</evidence>
<dbReference type="InterPro" id="IPR027417">
    <property type="entry name" value="P-loop_NTPase"/>
</dbReference>
<organism evidence="15 16">
    <name type="scientific">Prevotella brunnea</name>
    <dbReference type="NCBI Taxonomy" id="2508867"/>
    <lineage>
        <taxon>Bacteria</taxon>
        <taxon>Pseudomonadati</taxon>
        <taxon>Bacteroidota</taxon>
        <taxon>Bacteroidia</taxon>
        <taxon>Bacteroidales</taxon>
        <taxon>Prevotellaceae</taxon>
        <taxon>Prevotella</taxon>
    </lineage>
</organism>
<evidence type="ECO:0000256" key="10">
    <source>
        <dbReference type="ARBA" id="ARBA00023235"/>
    </source>
</evidence>
<dbReference type="Pfam" id="PF00271">
    <property type="entry name" value="Helicase_C"/>
    <property type="match status" value="1"/>
</dbReference>
<keyword evidence="10 12" id="KW-0413">Isomerase</keyword>
<proteinExistence type="inferred from homology"/>
<keyword evidence="7 12" id="KW-0862">Zinc</keyword>
<evidence type="ECO:0000256" key="12">
    <source>
        <dbReference type="HAMAP-Rule" id="MF_00983"/>
    </source>
</evidence>
<dbReference type="HAMAP" id="MF_00983">
    <property type="entry name" value="PriA"/>
    <property type="match status" value="1"/>
</dbReference>
<dbReference type="InterPro" id="IPR041222">
    <property type="entry name" value="PriA_3primeBD"/>
</dbReference>
<evidence type="ECO:0000256" key="2">
    <source>
        <dbReference type="ARBA" id="ARBA00022705"/>
    </source>
</evidence>
<dbReference type="SMART" id="SM00487">
    <property type="entry name" value="DEXDc"/>
    <property type="match status" value="1"/>
</dbReference>
<dbReference type="CDD" id="cd17929">
    <property type="entry name" value="DEXHc_priA"/>
    <property type="match status" value="1"/>
</dbReference>
<dbReference type="FunFam" id="3.40.1440.60:FF:000001">
    <property type="entry name" value="Primosomal protein N"/>
    <property type="match status" value="1"/>
</dbReference>
<dbReference type="GO" id="GO:0006270">
    <property type="term" value="P:DNA replication initiation"/>
    <property type="evidence" value="ECO:0007669"/>
    <property type="project" value="TreeGrafter"/>
</dbReference>
<evidence type="ECO:0000313" key="16">
    <source>
        <dbReference type="Proteomes" id="UP000321612"/>
    </source>
</evidence>
<feature type="binding site" evidence="12">
    <location>
        <position position="468"/>
    </location>
    <ligand>
        <name>Zn(2+)</name>
        <dbReference type="ChEBI" id="CHEBI:29105"/>
        <label>1</label>
    </ligand>
</feature>
<comment type="catalytic activity">
    <reaction evidence="11 12">
        <text>ATP + H2O = ADP + phosphate + H(+)</text>
        <dbReference type="Rhea" id="RHEA:13065"/>
        <dbReference type="ChEBI" id="CHEBI:15377"/>
        <dbReference type="ChEBI" id="CHEBI:15378"/>
        <dbReference type="ChEBI" id="CHEBI:30616"/>
        <dbReference type="ChEBI" id="CHEBI:43474"/>
        <dbReference type="ChEBI" id="CHEBI:456216"/>
        <dbReference type="EC" id="5.6.2.4"/>
    </reaction>
</comment>
<dbReference type="GO" id="GO:0003677">
    <property type="term" value="F:DNA binding"/>
    <property type="evidence" value="ECO:0007669"/>
    <property type="project" value="UniProtKB-UniRule"/>
</dbReference>
<feature type="binding site" evidence="12">
    <location>
        <position position="498"/>
    </location>
    <ligand>
        <name>Zn(2+)</name>
        <dbReference type="ChEBI" id="CHEBI:29105"/>
        <label>2</label>
    </ligand>
</feature>
<evidence type="ECO:0000256" key="11">
    <source>
        <dbReference type="ARBA" id="ARBA00048988"/>
    </source>
</evidence>
<reference evidence="16" key="1">
    <citation type="submission" date="2019-05" db="EMBL/GenBank/DDBJ databases">
        <title>Prevotella brunnea sp. nov., isolated from a wound of a patient.</title>
        <authorList>
            <person name="Buhl M."/>
        </authorList>
    </citation>
    <scope>NUCLEOTIDE SEQUENCE [LARGE SCALE GENOMIC DNA]</scope>
    <source>
        <strain evidence="16">A2672</strain>
    </source>
</reference>
<comment type="similarity">
    <text evidence="12">Belongs to the helicase family. PriA subfamily.</text>
</comment>
<gene>
    <name evidence="12 15" type="primary">priA</name>
    <name evidence="15" type="ORF">ETF27_06150</name>
</gene>